<comment type="subcellular location">
    <subcellularLocation>
        <location evidence="1">Cell membrane</location>
        <topology evidence="1">Multi-pass membrane protein</topology>
    </subcellularLocation>
</comment>
<feature type="transmembrane region" description="Helical" evidence="7">
    <location>
        <begin position="63"/>
        <end position="82"/>
    </location>
</feature>
<feature type="transmembrane region" description="Helical" evidence="7">
    <location>
        <begin position="258"/>
        <end position="279"/>
    </location>
</feature>
<evidence type="ECO:0000256" key="1">
    <source>
        <dbReference type="ARBA" id="ARBA00004651"/>
    </source>
</evidence>
<dbReference type="SUPFAM" id="SSF103473">
    <property type="entry name" value="MFS general substrate transporter"/>
    <property type="match status" value="1"/>
</dbReference>
<feature type="transmembrane region" description="Helical" evidence="7">
    <location>
        <begin position="379"/>
        <end position="400"/>
    </location>
</feature>
<feature type="transmembrane region" description="Helical" evidence="7">
    <location>
        <begin position="94"/>
        <end position="111"/>
    </location>
</feature>
<keyword evidence="9" id="KW-1185">Reference proteome</keyword>
<dbReference type="AlphaFoldDB" id="A0AAF0BW12"/>
<dbReference type="InterPro" id="IPR011701">
    <property type="entry name" value="MFS"/>
</dbReference>
<feature type="region of interest" description="Disordered" evidence="6">
    <location>
        <begin position="477"/>
        <end position="579"/>
    </location>
</feature>
<proteinExistence type="predicted"/>
<sequence length="579" mass="59192">MERMTSGRRPTSGARVNAAFAVTPFMRLARTHAGSTAGDAMVAASLAGTIFFGAATSEARGQTFLYLVLTMAPFAVVAPLIGPALDRARSGRRWIVIGTAVARALLCFALIGRSDSLLLYPVAFALLVIQKGYGIARSSLVPGVVASDEELVEANSKLQLLSGIMSFVGAAPAALLFGLFDSPSPALALAVLTFAATAGMATRIPKVAVAPTAPSAQEKAELRSIGVLLAAGGMGLLRGIVGYLTVYFAFHFREEDQLVAFGFVAAVSVGGTLLGSVVAPRLRQLWAEERMLISVLVLTVGTGVLALAIGGVVGAAALGFVVGVSNTAGKLAFDSIVQRDAPDANRGRLFAKFETRFQLIWVVGAMIGLVPLGEIRLSFTAVALVAGFATFSYVVGLNAWRHRSGHEDATFGPQAVLIDQAMAQGKDRVRTSSRRLARRVIPRGRRADGRLPAADPDATMVAGPGIGAALSGDDVVPVPVPAAPPTIEAPVPPPPPDPEGGAPVPPPPGPEGGAPAAPPPATGPEGGAPAAPPPASGPPPPRDPTRFDPAPAPPAPDAAAPDPDAPTAPWSDDASHHPA</sequence>
<feature type="compositionally biased region" description="Pro residues" evidence="6">
    <location>
        <begin position="490"/>
        <end position="522"/>
    </location>
</feature>
<keyword evidence="2" id="KW-1003">Cell membrane</keyword>
<dbReference type="GO" id="GO:0022857">
    <property type="term" value="F:transmembrane transporter activity"/>
    <property type="evidence" value="ECO:0007669"/>
    <property type="project" value="InterPro"/>
</dbReference>
<feature type="transmembrane region" description="Helical" evidence="7">
    <location>
        <begin position="291"/>
        <end position="309"/>
    </location>
</feature>
<dbReference type="PANTHER" id="PTHR23513">
    <property type="entry name" value="INTEGRAL MEMBRANE EFFLUX PROTEIN-RELATED"/>
    <property type="match status" value="1"/>
</dbReference>
<feature type="transmembrane region" description="Helical" evidence="7">
    <location>
        <begin position="117"/>
        <end position="136"/>
    </location>
</feature>
<gene>
    <name evidence="8" type="ORF">PO878_02240</name>
</gene>
<dbReference type="Proteomes" id="UP001216390">
    <property type="component" value="Chromosome"/>
</dbReference>
<dbReference type="PANTHER" id="PTHR23513:SF18">
    <property type="entry name" value="INTEGRAL MEMBRANE PROTEIN"/>
    <property type="match status" value="1"/>
</dbReference>
<evidence type="ECO:0000256" key="6">
    <source>
        <dbReference type="SAM" id="MobiDB-lite"/>
    </source>
</evidence>
<evidence type="ECO:0000256" key="4">
    <source>
        <dbReference type="ARBA" id="ARBA00022989"/>
    </source>
</evidence>
<feature type="compositionally biased region" description="Basic residues" evidence="6">
    <location>
        <begin position="431"/>
        <end position="444"/>
    </location>
</feature>
<keyword evidence="3 7" id="KW-0812">Transmembrane</keyword>
<dbReference type="Gene3D" id="1.20.1250.20">
    <property type="entry name" value="MFS general substrate transporter like domains"/>
    <property type="match status" value="1"/>
</dbReference>
<reference evidence="8" key="1">
    <citation type="submission" date="2023-01" db="EMBL/GenBank/DDBJ databases">
        <title>The diversity of Class Acidimicrobiia in South China Sea sediment environments and the proposal of Iamia marina sp. nov., a novel species of the genus Iamia.</title>
        <authorList>
            <person name="He Y."/>
            <person name="Tian X."/>
        </authorList>
    </citation>
    <scope>NUCLEOTIDE SEQUENCE</scope>
    <source>
        <strain evidence="8">DSM 19957</strain>
    </source>
</reference>
<organism evidence="8 9">
    <name type="scientific">Iamia majanohamensis</name>
    <dbReference type="NCBI Taxonomy" id="467976"/>
    <lineage>
        <taxon>Bacteria</taxon>
        <taxon>Bacillati</taxon>
        <taxon>Actinomycetota</taxon>
        <taxon>Acidimicrobiia</taxon>
        <taxon>Acidimicrobiales</taxon>
        <taxon>Iamiaceae</taxon>
        <taxon>Iamia</taxon>
    </lineage>
</organism>
<evidence type="ECO:0000256" key="7">
    <source>
        <dbReference type="SAM" id="Phobius"/>
    </source>
</evidence>
<dbReference type="GO" id="GO:0005886">
    <property type="term" value="C:plasma membrane"/>
    <property type="evidence" value="ECO:0007669"/>
    <property type="project" value="UniProtKB-SubCell"/>
</dbReference>
<evidence type="ECO:0000313" key="9">
    <source>
        <dbReference type="Proteomes" id="UP001216390"/>
    </source>
</evidence>
<feature type="transmembrane region" description="Helical" evidence="7">
    <location>
        <begin position="157"/>
        <end position="180"/>
    </location>
</feature>
<evidence type="ECO:0000313" key="8">
    <source>
        <dbReference type="EMBL" id="WCO67538.1"/>
    </source>
</evidence>
<protein>
    <submittedName>
        <fullName evidence="8">MFS transporter</fullName>
    </submittedName>
</protein>
<feature type="transmembrane region" description="Helical" evidence="7">
    <location>
        <begin position="225"/>
        <end position="252"/>
    </location>
</feature>
<dbReference type="CDD" id="cd06173">
    <property type="entry name" value="MFS_MefA_like"/>
    <property type="match status" value="1"/>
</dbReference>
<feature type="compositionally biased region" description="Low complexity" evidence="6">
    <location>
        <begin position="557"/>
        <end position="569"/>
    </location>
</feature>
<name>A0AAF0BW12_9ACTN</name>
<feature type="region of interest" description="Disordered" evidence="6">
    <location>
        <begin position="426"/>
        <end position="459"/>
    </location>
</feature>
<dbReference type="Pfam" id="PF07690">
    <property type="entry name" value="MFS_1"/>
    <property type="match status" value="1"/>
</dbReference>
<evidence type="ECO:0000256" key="2">
    <source>
        <dbReference type="ARBA" id="ARBA00022475"/>
    </source>
</evidence>
<dbReference type="EMBL" id="CP116942">
    <property type="protein sequence ID" value="WCO67538.1"/>
    <property type="molecule type" value="Genomic_DNA"/>
</dbReference>
<evidence type="ECO:0000256" key="3">
    <source>
        <dbReference type="ARBA" id="ARBA00022692"/>
    </source>
</evidence>
<dbReference type="KEGG" id="ima:PO878_02240"/>
<accession>A0AAF0BW12</accession>
<keyword evidence="5 7" id="KW-0472">Membrane</keyword>
<keyword evidence="4 7" id="KW-1133">Transmembrane helix</keyword>
<dbReference type="InterPro" id="IPR036259">
    <property type="entry name" value="MFS_trans_sf"/>
</dbReference>
<feature type="compositionally biased region" description="Pro residues" evidence="6">
    <location>
        <begin position="530"/>
        <end position="542"/>
    </location>
</feature>
<evidence type="ECO:0000256" key="5">
    <source>
        <dbReference type="ARBA" id="ARBA00023136"/>
    </source>
</evidence>
<feature type="transmembrane region" description="Helical" evidence="7">
    <location>
        <begin position="36"/>
        <end position="57"/>
    </location>
</feature>
<feature type="transmembrane region" description="Helical" evidence="7">
    <location>
        <begin position="186"/>
        <end position="204"/>
    </location>
</feature>